<sequence>MRMRAAAHTRYGPPSVLRLVETPTPVPRDDELLVTVFASTANRTDEGFLRGSPRIVRLFSGLTKPKKQILGNEFAGRVEAIGATVSTFRVGDRVFGYDGANFGGHAEAKTVRERGLVAVIPANMSYEEAAPGAEGAHYAVNLIRAARIGAGQRVLVNGSTGAIGSAAVQLLKDAGANVTAVCDTKNVGLVQSLGADRIIDYLREDFTDIDDAFDVIIDAVGKSSFRRCRALLKPRGIYLSSDLGFLAQNPILALTTPLFRRKRVMFPIPFDRKEDVLLLSDLMKSGKFRPVIDRTYPLDDIVAAFDYVETGTKVGNVVIRIREG</sequence>
<dbReference type="Gene3D" id="3.90.180.10">
    <property type="entry name" value="Medium-chain alcohol dehydrogenases, catalytic domain"/>
    <property type="match status" value="1"/>
</dbReference>
<dbReference type="InterPro" id="IPR020843">
    <property type="entry name" value="ER"/>
</dbReference>
<dbReference type="GO" id="GO:0016491">
    <property type="term" value="F:oxidoreductase activity"/>
    <property type="evidence" value="ECO:0007669"/>
    <property type="project" value="InterPro"/>
</dbReference>
<dbReference type="PANTHER" id="PTHR44013:SF1">
    <property type="entry name" value="ZINC-TYPE ALCOHOL DEHYDROGENASE-LIKE PROTEIN C16A3.02C"/>
    <property type="match status" value="1"/>
</dbReference>
<dbReference type="SUPFAM" id="SSF50129">
    <property type="entry name" value="GroES-like"/>
    <property type="match status" value="1"/>
</dbReference>
<evidence type="ECO:0000313" key="2">
    <source>
        <dbReference type="EMBL" id="MBB5640685.1"/>
    </source>
</evidence>
<protein>
    <submittedName>
        <fullName evidence="2">NADPH:quinone reductase-like Zn-dependent oxidoreductase</fullName>
    </submittedName>
</protein>
<dbReference type="EMBL" id="JACHBQ010000001">
    <property type="protein sequence ID" value="MBB5640685.1"/>
    <property type="molecule type" value="Genomic_DNA"/>
</dbReference>
<accession>A0A7W8ZVI0</accession>
<dbReference type="PANTHER" id="PTHR44013">
    <property type="entry name" value="ZINC-TYPE ALCOHOL DEHYDROGENASE-LIKE PROTEIN C16A3.02C"/>
    <property type="match status" value="1"/>
</dbReference>
<dbReference type="Gene3D" id="3.40.50.720">
    <property type="entry name" value="NAD(P)-binding Rossmann-like Domain"/>
    <property type="match status" value="1"/>
</dbReference>
<dbReference type="CDD" id="cd08267">
    <property type="entry name" value="MDR1"/>
    <property type="match status" value="1"/>
</dbReference>
<organism evidence="2 3">
    <name type="scientific">Cryobacterium roopkundense</name>
    <dbReference type="NCBI Taxonomy" id="1001240"/>
    <lineage>
        <taxon>Bacteria</taxon>
        <taxon>Bacillati</taxon>
        <taxon>Actinomycetota</taxon>
        <taxon>Actinomycetes</taxon>
        <taxon>Micrococcales</taxon>
        <taxon>Microbacteriaceae</taxon>
        <taxon>Cryobacterium</taxon>
    </lineage>
</organism>
<evidence type="ECO:0000313" key="3">
    <source>
        <dbReference type="Proteomes" id="UP000561726"/>
    </source>
</evidence>
<feature type="domain" description="Enoyl reductase (ER)" evidence="1">
    <location>
        <begin position="12"/>
        <end position="319"/>
    </location>
</feature>
<dbReference type="InterPro" id="IPR036291">
    <property type="entry name" value="NAD(P)-bd_dom_sf"/>
</dbReference>
<comment type="caution">
    <text evidence="2">The sequence shown here is derived from an EMBL/GenBank/DDBJ whole genome shotgun (WGS) entry which is preliminary data.</text>
</comment>
<evidence type="ECO:0000259" key="1">
    <source>
        <dbReference type="SMART" id="SM00829"/>
    </source>
</evidence>
<proteinExistence type="predicted"/>
<dbReference type="Pfam" id="PF08240">
    <property type="entry name" value="ADH_N"/>
    <property type="match status" value="1"/>
</dbReference>
<dbReference type="InterPro" id="IPR011032">
    <property type="entry name" value="GroES-like_sf"/>
</dbReference>
<dbReference type="InterPro" id="IPR052733">
    <property type="entry name" value="Chloroplast_QOR"/>
</dbReference>
<gene>
    <name evidence="2" type="ORF">BJ997_001233</name>
</gene>
<dbReference type="InterPro" id="IPR013154">
    <property type="entry name" value="ADH-like_N"/>
</dbReference>
<name>A0A7W8ZVI0_9MICO</name>
<dbReference type="Proteomes" id="UP000561726">
    <property type="component" value="Unassembled WGS sequence"/>
</dbReference>
<dbReference type="SMART" id="SM00829">
    <property type="entry name" value="PKS_ER"/>
    <property type="match status" value="1"/>
</dbReference>
<dbReference type="AlphaFoldDB" id="A0A7W8ZVI0"/>
<dbReference type="RefSeq" id="WP_201771761.1">
    <property type="nucleotide sequence ID" value="NZ_JACHBQ010000001.1"/>
</dbReference>
<dbReference type="Pfam" id="PF13602">
    <property type="entry name" value="ADH_zinc_N_2"/>
    <property type="match status" value="1"/>
</dbReference>
<dbReference type="SUPFAM" id="SSF51735">
    <property type="entry name" value="NAD(P)-binding Rossmann-fold domains"/>
    <property type="match status" value="1"/>
</dbReference>
<reference evidence="2 3" key="1">
    <citation type="submission" date="2020-08" db="EMBL/GenBank/DDBJ databases">
        <title>Sequencing the genomes of 1000 actinobacteria strains.</title>
        <authorList>
            <person name="Klenk H.-P."/>
        </authorList>
    </citation>
    <scope>NUCLEOTIDE SEQUENCE [LARGE SCALE GENOMIC DNA]</scope>
    <source>
        <strain evidence="2 3">DSM 21065</strain>
    </source>
</reference>